<protein>
    <submittedName>
        <fullName evidence="2">Uncharacterized protein</fullName>
    </submittedName>
</protein>
<name>A0A4Z2HTG3_9TELE</name>
<dbReference type="AlphaFoldDB" id="A0A4Z2HTG3"/>
<reference evidence="2 3" key="1">
    <citation type="submission" date="2019-03" db="EMBL/GenBank/DDBJ databases">
        <title>First draft genome of Liparis tanakae, snailfish: a comprehensive survey of snailfish specific genes.</title>
        <authorList>
            <person name="Kim W."/>
            <person name="Song I."/>
            <person name="Jeong J.-H."/>
            <person name="Kim D."/>
            <person name="Kim S."/>
            <person name="Ryu S."/>
            <person name="Song J.Y."/>
            <person name="Lee S.K."/>
        </authorList>
    </citation>
    <scope>NUCLEOTIDE SEQUENCE [LARGE SCALE GENOMIC DNA]</scope>
    <source>
        <tissue evidence="2">Muscle</tissue>
    </source>
</reference>
<keyword evidence="3" id="KW-1185">Reference proteome</keyword>
<feature type="region of interest" description="Disordered" evidence="1">
    <location>
        <begin position="1"/>
        <end position="27"/>
    </location>
</feature>
<proteinExistence type="predicted"/>
<evidence type="ECO:0000313" key="2">
    <source>
        <dbReference type="EMBL" id="TNN69099.1"/>
    </source>
</evidence>
<accession>A0A4Z2HTG3</accession>
<feature type="compositionally biased region" description="Basic and acidic residues" evidence="1">
    <location>
        <begin position="1"/>
        <end position="10"/>
    </location>
</feature>
<dbReference type="Proteomes" id="UP000314294">
    <property type="component" value="Unassembled WGS sequence"/>
</dbReference>
<evidence type="ECO:0000256" key="1">
    <source>
        <dbReference type="SAM" id="MobiDB-lite"/>
    </source>
</evidence>
<dbReference type="EMBL" id="SRLO01000180">
    <property type="protein sequence ID" value="TNN69099.1"/>
    <property type="molecule type" value="Genomic_DNA"/>
</dbReference>
<organism evidence="2 3">
    <name type="scientific">Liparis tanakae</name>
    <name type="common">Tanaka's snailfish</name>
    <dbReference type="NCBI Taxonomy" id="230148"/>
    <lineage>
        <taxon>Eukaryota</taxon>
        <taxon>Metazoa</taxon>
        <taxon>Chordata</taxon>
        <taxon>Craniata</taxon>
        <taxon>Vertebrata</taxon>
        <taxon>Euteleostomi</taxon>
        <taxon>Actinopterygii</taxon>
        <taxon>Neopterygii</taxon>
        <taxon>Teleostei</taxon>
        <taxon>Neoteleostei</taxon>
        <taxon>Acanthomorphata</taxon>
        <taxon>Eupercaria</taxon>
        <taxon>Perciformes</taxon>
        <taxon>Cottioidei</taxon>
        <taxon>Cottales</taxon>
        <taxon>Liparidae</taxon>
        <taxon>Liparis</taxon>
    </lineage>
</organism>
<evidence type="ECO:0000313" key="3">
    <source>
        <dbReference type="Proteomes" id="UP000314294"/>
    </source>
</evidence>
<comment type="caution">
    <text evidence="2">The sequence shown here is derived from an EMBL/GenBank/DDBJ whole genome shotgun (WGS) entry which is preliminary data.</text>
</comment>
<gene>
    <name evidence="2" type="ORF">EYF80_020682</name>
</gene>
<sequence>MERRASRRETCSPQQKPSSTCEPVVVPRPVRTNAKDQRVLFVVNKSTNWRFSVRSLALVVQKQRTTPPTTRTLIEVREVRDATLVATATIKSSWVMRAVSLLGGAAIDGGPEQGVRARGIAGREA</sequence>
<feature type="compositionally biased region" description="Polar residues" evidence="1">
    <location>
        <begin position="11"/>
        <end position="21"/>
    </location>
</feature>